<name>A0A915KQ39_ROMCU</name>
<sequence length="86" mass="9864">MTSTKSIVYSQVSDSQVRANSQLGDCERAIEIKSSRRKQIDDINNLKMQTVRQCCQVVAVKNPNFSTKKPQKEAQQKAYKIQKFKI</sequence>
<dbReference type="Proteomes" id="UP000887565">
    <property type="component" value="Unplaced"/>
</dbReference>
<accession>A0A915KQ39</accession>
<keyword evidence="1" id="KW-1185">Reference proteome</keyword>
<evidence type="ECO:0000313" key="2">
    <source>
        <dbReference type="WBParaSite" id="nRc.2.0.1.t40997-RA"/>
    </source>
</evidence>
<protein>
    <submittedName>
        <fullName evidence="2">Uncharacterized protein</fullName>
    </submittedName>
</protein>
<dbReference type="AlphaFoldDB" id="A0A915KQ39"/>
<reference evidence="2" key="1">
    <citation type="submission" date="2022-11" db="UniProtKB">
        <authorList>
            <consortium name="WormBaseParasite"/>
        </authorList>
    </citation>
    <scope>IDENTIFICATION</scope>
</reference>
<evidence type="ECO:0000313" key="1">
    <source>
        <dbReference type="Proteomes" id="UP000887565"/>
    </source>
</evidence>
<organism evidence="1 2">
    <name type="scientific">Romanomermis culicivorax</name>
    <name type="common">Nematode worm</name>
    <dbReference type="NCBI Taxonomy" id="13658"/>
    <lineage>
        <taxon>Eukaryota</taxon>
        <taxon>Metazoa</taxon>
        <taxon>Ecdysozoa</taxon>
        <taxon>Nematoda</taxon>
        <taxon>Enoplea</taxon>
        <taxon>Dorylaimia</taxon>
        <taxon>Mermithida</taxon>
        <taxon>Mermithoidea</taxon>
        <taxon>Mermithidae</taxon>
        <taxon>Romanomermis</taxon>
    </lineage>
</organism>
<proteinExistence type="predicted"/>
<dbReference type="WBParaSite" id="nRc.2.0.1.t40997-RA">
    <property type="protein sequence ID" value="nRc.2.0.1.t40997-RA"/>
    <property type="gene ID" value="nRc.2.0.1.g40997"/>
</dbReference>